<name>A0A7G1KMZ4_9NOCA</name>
<dbReference type="Pfam" id="PF13738">
    <property type="entry name" value="Pyr_redox_3"/>
    <property type="match status" value="1"/>
</dbReference>
<keyword evidence="1" id="KW-0560">Oxidoreductase</keyword>
<proteinExistence type="predicted"/>
<keyword evidence="3" id="KW-1185">Reference proteome</keyword>
<protein>
    <submittedName>
        <fullName evidence="2">Monooxygenase</fullName>
    </submittedName>
</protein>
<evidence type="ECO:0000313" key="3">
    <source>
        <dbReference type="Proteomes" id="UP000516173"/>
    </source>
</evidence>
<accession>A0A7G1KMZ4</accession>
<dbReference type="KEGG" id="nwl:NWFMUON74_39830"/>
<dbReference type="InterPro" id="IPR050982">
    <property type="entry name" value="Auxin_biosynth/cation_transpt"/>
</dbReference>
<dbReference type="Proteomes" id="UP000516173">
    <property type="component" value="Chromosome"/>
</dbReference>
<dbReference type="EMBL" id="AP023396">
    <property type="protein sequence ID" value="BCK56211.1"/>
    <property type="molecule type" value="Genomic_DNA"/>
</dbReference>
<keyword evidence="2" id="KW-0503">Monooxygenase</keyword>
<dbReference type="GO" id="GO:0004497">
    <property type="term" value="F:monooxygenase activity"/>
    <property type="evidence" value="ECO:0007669"/>
    <property type="project" value="UniProtKB-KW"/>
</dbReference>
<dbReference type="InterPro" id="IPR036188">
    <property type="entry name" value="FAD/NAD-bd_sf"/>
</dbReference>
<sequence>MITRYDALVVGGGQSGLAATHHLTRRGLSVGLLEAGPETVGSWPRYYDSLTLFSPTRYSSLPGLRFPGDPDRYPHRDEVVDYLRRYAAALPADIHPGQRVDTVTHDSGTFAAHTGTGEVFTAPRLIAATGSFANPVLPELPGQDSFTGKLLHASDYRSPADFAGQRVSVVGAGNSAVQIATELAATASVTLASRAPVKFLEQRPLGRDMHFWFRVSGFDALAIGPYLRTPPTQPVFDTGRYRAALAAARPEAKPMFTSLDGDTAVWPDGTGHRVDAIILATGYHPHLPYLTGLGALTETGQPRHRAGLSTTHAGLGYLGLEWQRTPASNSLRGVGADAKRLVKHL</sequence>
<dbReference type="PANTHER" id="PTHR43539">
    <property type="entry name" value="FLAVIN-BINDING MONOOXYGENASE-LIKE PROTEIN (AFU_ORTHOLOGUE AFUA_4G09220)"/>
    <property type="match status" value="1"/>
</dbReference>
<dbReference type="PANTHER" id="PTHR43539:SF78">
    <property type="entry name" value="FLAVIN-CONTAINING MONOOXYGENASE"/>
    <property type="match status" value="1"/>
</dbReference>
<evidence type="ECO:0000256" key="1">
    <source>
        <dbReference type="ARBA" id="ARBA00023002"/>
    </source>
</evidence>
<dbReference type="GeneID" id="80348476"/>
<dbReference type="SUPFAM" id="SSF51905">
    <property type="entry name" value="FAD/NAD(P)-binding domain"/>
    <property type="match status" value="2"/>
</dbReference>
<evidence type="ECO:0000313" key="2">
    <source>
        <dbReference type="EMBL" id="BCK56211.1"/>
    </source>
</evidence>
<dbReference type="AlphaFoldDB" id="A0A7G1KMZ4"/>
<organism evidence="2 3">
    <name type="scientific">Nocardia wallacei</name>
    <dbReference type="NCBI Taxonomy" id="480035"/>
    <lineage>
        <taxon>Bacteria</taxon>
        <taxon>Bacillati</taxon>
        <taxon>Actinomycetota</taxon>
        <taxon>Actinomycetes</taxon>
        <taxon>Mycobacteriales</taxon>
        <taxon>Nocardiaceae</taxon>
        <taxon>Nocardia</taxon>
    </lineage>
</organism>
<dbReference type="RefSeq" id="WP_232110458.1">
    <property type="nucleotide sequence ID" value="NZ_AP023396.1"/>
</dbReference>
<dbReference type="GO" id="GO:0050660">
    <property type="term" value="F:flavin adenine dinucleotide binding"/>
    <property type="evidence" value="ECO:0007669"/>
    <property type="project" value="TreeGrafter"/>
</dbReference>
<reference evidence="2 3" key="1">
    <citation type="submission" date="2020-08" db="EMBL/GenBank/DDBJ databases">
        <title>Genome Sequencing of Nocardia wallacei strain FMUON74 and assembly.</title>
        <authorList>
            <person name="Toyokawa M."/>
            <person name="Uesaka K."/>
        </authorList>
    </citation>
    <scope>NUCLEOTIDE SEQUENCE [LARGE SCALE GENOMIC DNA]</scope>
    <source>
        <strain evidence="2 3">FMUON74</strain>
    </source>
</reference>
<dbReference type="PRINTS" id="PR00368">
    <property type="entry name" value="FADPNR"/>
</dbReference>
<dbReference type="Gene3D" id="3.50.50.60">
    <property type="entry name" value="FAD/NAD(P)-binding domain"/>
    <property type="match status" value="1"/>
</dbReference>
<gene>
    <name evidence="2" type="ORF">NWFMUON74_39830</name>
</gene>
<dbReference type="PRINTS" id="PR00469">
    <property type="entry name" value="PNDRDTASEII"/>
</dbReference>